<reference evidence="2" key="2">
    <citation type="submission" date="2012-06" db="EMBL/GenBank/DDBJ databases">
        <title>Annotation of the Genome Sequence of Fusarium oxysporum Fo47.</title>
        <authorList>
            <consortium name="The Broad Institute Genomics Platform"/>
            <person name="Ma L.-J."/>
            <person name="Corby-Kistler H."/>
            <person name="Broz K."/>
            <person name="Gale L.R."/>
            <person name="Jonkers W."/>
            <person name="O'Donnell K."/>
            <person name="Ploetz R."/>
            <person name="Steinberg C."/>
            <person name="Schwartz D.C."/>
            <person name="VanEtten H."/>
            <person name="Zhou S."/>
            <person name="Young S.K."/>
            <person name="Zeng Q."/>
            <person name="Gargeya S."/>
            <person name="Fitzgerald M."/>
            <person name="Abouelleil A."/>
            <person name="Alvarado L."/>
            <person name="Chapman S.B."/>
            <person name="Gainer-Dewar J."/>
            <person name="Goldberg J."/>
            <person name="Griggs A."/>
            <person name="Gujja S."/>
            <person name="Hansen M."/>
            <person name="Howarth C."/>
            <person name="Imamovic A."/>
            <person name="Ireland A."/>
            <person name="Larimer J."/>
            <person name="McCowan C."/>
            <person name="Murphy C."/>
            <person name="Pearson M."/>
            <person name="Poon T.W."/>
            <person name="Priest M."/>
            <person name="Roberts A."/>
            <person name="Saif S."/>
            <person name="Shea T."/>
            <person name="Sykes S."/>
            <person name="Wortman J."/>
            <person name="Nusbaum C."/>
            <person name="Birren B."/>
        </authorList>
    </citation>
    <scope>NUCLEOTIDE SEQUENCE</scope>
    <source>
        <strain evidence="2">Fo47</strain>
    </source>
</reference>
<name>W9JIN9_FUSOX</name>
<dbReference type="Proteomes" id="UP000030766">
    <property type="component" value="Unassembled WGS sequence"/>
</dbReference>
<dbReference type="HOGENOM" id="CLU_1835281_0_0_1"/>
<gene>
    <name evidence="2" type="ORF">FOZG_15840</name>
</gene>
<accession>W9JIN9</accession>
<feature type="compositionally biased region" description="Low complexity" evidence="1">
    <location>
        <begin position="89"/>
        <end position="105"/>
    </location>
</feature>
<protein>
    <submittedName>
        <fullName evidence="2">Uncharacterized protein</fullName>
    </submittedName>
</protein>
<sequence>MNSSTHRLLICHVIISKTRDSLLPAFENKQFSFNPELTDASLLEINTFVKSPDPEQSNISKQFLVGKYGVNLEELWAAFAAVTAYKQTDTVTSNDDTTTSDQGTSPLKRPRRSTAPINYAYSGETFGPDDSGPSRSARRW</sequence>
<proteinExistence type="predicted"/>
<dbReference type="VEuPathDB" id="FungiDB:FOZG_15840"/>
<reference evidence="2" key="1">
    <citation type="submission" date="2011-06" db="EMBL/GenBank/DDBJ databases">
        <title>The Genome Sequence of Fusarium oxysporum Fo47.</title>
        <authorList>
            <consortium name="The Broad Institute Genome Sequencing Platform"/>
            <person name="Ma L.-J."/>
            <person name="Gale L.R."/>
            <person name="Schwartz D.C."/>
            <person name="Zhou S."/>
            <person name="Corby-Kistler H."/>
            <person name="Young S.K."/>
            <person name="Zeng Q."/>
            <person name="Gargeya S."/>
            <person name="Fitzgerald M."/>
            <person name="Haas B."/>
            <person name="Abouelleil A."/>
            <person name="Alvarado L."/>
            <person name="Arachchi H.M."/>
            <person name="Berlin A."/>
            <person name="Brown A."/>
            <person name="Chapman S.B."/>
            <person name="Chen Z."/>
            <person name="Dunbar C."/>
            <person name="Freedman E."/>
            <person name="Gearin G."/>
            <person name="Gellesch M."/>
            <person name="Goldberg J."/>
            <person name="Griggs A."/>
            <person name="Gujja S."/>
            <person name="Heiman D."/>
            <person name="Howarth C."/>
            <person name="Larson L."/>
            <person name="Lui A."/>
            <person name="MacDonald P.J.P."/>
            <person name="Mehta T."/>
            <person name="Montmayeur A."/>
            <person name="Murphy C."/>
            <person name="Neiman D."/>
            <person name="Pearson M."/>
            <person name="Priest M."/>
            <person name="Roberts A."/>
            <person name="Saif S."/>
            <person name="Shea T."/>
            <person name="Shenoy N."/>
            <person name="Sisk P."/>
            <person name="Stolte C."/>
            <person name="Sykes S."/>
            <person name="Wortman J."/>
            <person name="Nusbaum C."/>
            <person name="Birren B."/>
        </authorList>
    </citation>
    <scope>NUCLEOTIDE SEQUENCE [LARGE SCALE GENOMIC DNA]</scope>
    <source>
        <strain evidence="2">Fo47</strain>
    </source>
</reference>
<dbReference type="EMBL" id="JH717909">
    <property type="protein sequence ID" value="EWZ30349.1"/>
    <property type="molecule type" value="Genomic_DNA"/>
</dbReference>
<organism evidence="2">
    <name type="scientific">Fusarium oxysporum Fo47</name>
    <dbReference type="NCBI Taxonomy" id="660027"/>
    <lineage>
        <taxon>Eukaryota</taxon>
        <taxon>Fungi</taxon>
        <taxon>Dikarya</taxon>
        <taxon>Ascomycota</taxon>
        <taxon>Pezizomycotina</taxon>
        <taxon>Sordariomycetes</taxon>
        <taxon>Hypocreomycetidae</taxon>
        <taxon>Hypocreales</taxon>
        <taxon>Nectriaceae</taxon>
        <taxon>Fusarium</taxon>
        <taxon>Fusarium oxysporum species complex</taxon>
    </lineage>
</organism>
<evidence type="ECO:0000256" key="1">
    <source>
        <dbReference type="SAM" id="MobiDB-lite"/>
    </source>
</evidence>
<dbReference type="AlphaFoldDB" id="W9JIN9"/>
<feature type="region of interest" description="Disordered" evidence="1">
    <location>
        <begin position="89"/>
        <end position="140"/>
    </location>
</feature>
<evidence type="ECO:0000313" key="2">
    <source>
        <dbReference type="EMBL" id="EWZ30349.1"/>
    </source>
</evidence>